<keyword evidence="1" id="KW-0472">Membrane</keyword>
<feature type="transmembrane region" description="Helical" evidence="1">
    <location>
        <begin position="69"/>
        <end position="87"/>
    </location>
</feature>
<name>A0A8H4QGN4_9AGAR</name>
<keyword evidence="1" id="KW-1133">Transmembrane helix</keyword>
<protein>
    <submittedName>
        <fullName evidence="2">Uncharacterized protein</fullName>
    </submittedName>
</protein>
<gene>
    <name evidence="2" type="ORF">D9613_010485</name>
</gene>
<sequence length="286" mass="31587">MSSSANGTHVSPTWSPLSDHPRELELSLDLAMVATITAGICYGFLAMLCFNCFSVLLRSKHMYPGRMRLCFLSYVVIMFLLSTGALVQQIGFMIWDFKVLVVPWLLGTPNLWQTGGTTPYALPIIMISASLGTGISYFRTVSQTTPIINPDITDMSPLVIVILVPLVNFILTSLLAVRILYQQARLRRLLEPASSWQSSYTKIVMICVESSALIVVVGAAGIAVYFLPWYYELLPSFLLPHICVISSLLIVYRVAQGRSFETIASGSGRGRMTAINFRDNTVPSEC</sequence>
<keyword evidence="3" id="KW-1185">Reference proteome</keyword>
<accession>A0A8H4QGN4</accession>
<feature type="transmembrane region" description="Helical" evidence="1">
    <location>
        <begin position="202"/>
        <end position="227"/>
    </location>
</feature>
<feature type="transmembrane region" description="Helical" evidence="1">
    <location>
        <begin position="158"/>
        <end position="181"/>
    </location>
</feature>
<keyword evidence="1" id="KW-0812">Transmembrane</keyword>
<evidence type="ECO:0000313" key="3">
    <source>
        <dbReference type="Proteomes" id="UP000521872"/>
    </source>
</evidence>
<dbReference type="Proteomes" id="UP000521872">
    <property type="component" value="Unassembled WGS sequence"/>
</dbReference>
<proteinExistence type="predicted"/>
<dbReference type="EMBL" id="JAACJL010000059">
    <property type="protein sequence ID" value="KAF4610042.1"/>
    <property type="molecule type" value="Genomic_DNA"/>
</dbReference>
<dbReference type="AlphaFoldDB" id="A0A8H4QGN4"/>
<feature type="transmembrane region" description="Helical" evidence="1">
    <location>
        <begin position="30"/>
        <end position="57"/>
    </location>
</feature>
<organism evidence="2 3">
    <name type="scientific">Agrocybe pediades</name>
    <dbReference type="NCBI Taxonomy" id="84607"/>
    <lineage>
        <taxon>Eukaryota</taxon>
        <taxon>Fungi</taxon>
        <taxon>Dikarya</taxon>
        <taxon>Basidiomycota</taxon>
        <taxon>Agaricomycotina</taxon>
        <taxon>Agaricomycetes</taxon>
        <taxon>Agaricomycetidae</taxon>
        <taxon>Agaricales</taxon>
        <taxon>Agaricineae</taxon>
        <taxon>Strophariaceae</taxon>
        <taxon>Agrocybe</taxon>
    </lineage>
</organism>
<reference evidence="2 3" key="1">
    <citation type="submission" date="2019-12" db="EMBL/GenBank/DDBJ databases">
        <authorList>
            <person name="Floudas D."/>
            <person name="Bentzer J."/>
            <person name="Ahren D."/>
            <person name="Johansson T."/>
            <person name="Persson P."/>
            <person name="Tunlid A."/>
        </authorList>
    </citation>
    <scope>NUCLEOTIDE SEQUENCE [LARGE SCALE GENOMIC DNA]</scope>
    <source>
        <strain evidence="2 3">CBS 102.39</strain>
    </source>
</reference>
<evidence type="ECO:0000256" key="1">
    <source>
        <dbReference type="SAM" id="Phobius"/>
    </source>
</evidence>
<feature type="transmembrane region" description="Helical" evidence="1">
    <location>
        <begin position="233"/>
        <end position="252"/>
    </location>
</feature>
<evidence type="ECO:0000313" key="2">
    <source>
        <dbReference type="EMBL" id="KAF4610042.1"/>
    </source>
</evidence>
<comment type="caution">
    <text evidence="2">The sequence shown here is derived from an EMBL/GenBank/DDBJ whole genome shotgun (WGS) entry which is preliminary data.</text>
</comment>